<dbReference type="PRINTS" id="PR00123">
    <property type="entry name" value="ATPASEA"/>
</dbReference>
<evidence type="ECO:0000256" key="5">
    <source>
        <dbReference type="ARBA" id="ARBA00022692"/>
    </source>
</evidence>
<comment type="subcellular location">
    <subcellularLocation>
        <location evidence="11 12">Cell membrane</location>
        <topology evidence="11 12">Multi-pass membrane protein</topology>
    </subcellularLocation>
    <subcellularLocation>
        <location evidence="1">Membrane</location>
        <topology evidence="1">Multi-pass membrane protein</topology>
    </subcellularLocation>
</comment>
<organism evidence="13 14">
    <name type="scientific">Laceyella sacchari</name>
    <name type="common">Thermoactinomyces thalpophilus</name>
    <dbReference type="NCBI Taxonomy" id="37482"/>
    <lineage>
        <taxon>Bacteria</taxon>
        <taxon>Bacillati</taxon>
        <taxon>Bacillota</taxon>
        <taxon>Bacilli</taxon>
        <taxon>Bacillales</taxon>
        <taxon>Thermoactinomycetaceae</taxon>
        <taxon>Laceyella</taxon>
    </lineage>
</organism>
<keyword evidence="6 11" id="KW-0375">Hydrogen ion transport</keyword>
<keyword evidence="10 11" id="KW-0066">ATP synthesis</keyword>
<dbReference type="Pfam" id="PF00119">
    <property type="entry name" value="ATP-synt_A"/>
    <property type="match status" value="1"/>
</dbReference>
<proteinExistence type="inferred from homology"/>
<evidence type="ECO:0000256" key="4">
    <source>
        <dbReference type="ARBA" id="ARBA00022547"/>
    </source>
</evidence>
<feature type="transmembrane region" description="Helical" evidence="11">
    <location>
        <begin position="78"/>
        <end position="102"/>
    </location>
</feature>
<feature type="transmembrane region" description="Helical" evidence="11">
    <location>
        <begin position="225"/>
        <end position="250"/>
    </location>
</feature>
<dbReference type="PANTHER" id="PTHR42823">
    <property type="entry name" value="ATP SYNTHASE SUBUNIT A, CHLOROPLASTIC"/>
    <property type="match status" value="1"/>
</dbReference>
<evidence type="ECO:0000256" key="11">
    <source>
        <dbReference type="HAMAP-Rule" id="MF_01393"/>
    </source>
</evidence>
<dbReference type="InterPro" id="IPR035908">
    <property type="entry name" value="F0_ATP_A_sf"/>
</dbReference>
<accession>A0ABY5U222</accession>
<reference evidence="13" key="1">
    <citation type="submission" date="2022-08" db="EMBL/GenBank/DDBJ databases">
        <title>The complete genome sequence of the thermophilic bacterium Laceyella sacchari FBKL4.010 reveals the basis for tetramethylpyrazine biosynthesis in Moutai-flavor Daqu.</title>
        <authorList>
            <person name="Li D."/>
            <person name="Huang W."/>
            <person name="Wang C."/>
            <person name="Qiu S."/>
        </authorList>
    </citation>
    <scope>NUCLEOTIDE SEQUENCE</scope>
    <source>
        <strain evidence="13">FBKL4.014</strain>
    </source>
</reference>
<evidence type="ECO:0000256" key="8">
    <source>
        <dbReference type="ARBA" id="ARBA00023065"/>
    </source>
</evidence>
<keyword evidence="9 11" id="KW-0472">Membrane</keyword>
<dbReference type="InterPro" id="IPR023011">
    <property type="entry name" value="ATP_synth_F0_asu_AS"/>
</dbReference>
<dbReference type="Proteomes" id="UP001058650">
    <property type="component" value="Chromosome"/>
</dbReference>
<gene>
    <name evidence="11 13" type="primary">atpB</name>
    <name evidence="13" type="ORF">NYR52_15915</name>
</gene>
<sequence length="259" mass="29080">MEKTPKLVFDLMGLQVKLDVTVMITTTICCILVFLIAMLATRRLAMVPTGMQNFVEMIIEFTQGIVRSNMDAKTSERFYGFAFTLFLFIFIANQMGLMFNVVTEHHEPIPFLGIEAAGEHHGEAGKEAEHHNAYAWWKSPTADINVPIAMALAITIVAHFLGIRKSPKKYASHYFQPFSWMFPLHIIDEVAKPVTHGLRLWANIFAGEILIIVLLKGGFLTGAPLIVWLAYSVFVGTVQAYVFTVLAIVYMSQKLADDH</sequence>
<evidence type="ECO:0000256" key="6">
    <source>
        <dbReference type="ARBA" id="ARBA00022781"/>
    </source>
</evidence>
<feature type="transmembrane region" description="Helical" evidence="11">
    <location>
        <begin position="20"/>
        <end position="41"/>
    </location>
</feature>
<evidence type="ECO:0000256" key="7">
    <source>
        <dbReference type="ARBA" id="ARBA00022989"/>
    </source>
</evidence>
<protein>
    <recommendedName>
        <fullName evidence="11 12">ATP synthase subunit a</fullName>
    </recommendedName>
    <alternativeName>
        <fullName evidence="11">ATP synthase F0 sector subunit a</fullName>
    </alternativeName>
    <alternativeName>
        <fullName evidence="11">F-ATPase subunit 6</fullName>
    </alternativeName>
</protein>
<dbReference type="EMBL" id="CP103866">
    <property type="protein sequence ID" value="UWE03563.1"/>
    <property type="molecule type" value="Genomic_DNA"/>
</dbReference>
<dbReference type="InterPro" id="IPR045082">
    <property type="entry name" value="ATP_syn_F0_a_bact/chloroplast"/>
</dbReference>
<evidence type="ECO:0000256" key="9">
    <source>
        <dbReference type="ARBA" id="ARBA00023136"/>
    </source>
</evidence>
<evidence type="ECO:0000313" key="14">
    <source>
        <dbReference type="Proteomes" id="UP001058650"/>
    </source>
</evidence>
<name>A0ABY5U222_LACSH</name>
<dbReference type="CDD" id="cd00310">
    <property type="entry name" value="ATP-synt_Fo_a_6"/>
    <property type="match status" value="1"/>
</dbReference>
<keyword evidence="5 11" id="KW-0812">Transmembrane</keyword>
<evidence type="ECO:0000256" key="3">
    <source>
        <dbReference type="ARBA" id="ARBA00022448"/>
    </source>
</evidence>
<keyword evidence="14" id="KW-1185">Reference proteome</keyword>
<keyword evidence="8 11" id="KW-0406">Ion transport</keyword>
<feature type="transmembrane region" description="Helical" evidence="11">
    <location>
        <begin position="200"/>
        <end position="219"/>
    </location>
</feature>
<comment type="function">
    <text evidence="11 12">Key component of the proton channel; it plays a direct role in the translocation of protons across the membrane.</text>
</comment>
<dbReference type="PANTHER" id="PTHR42823:SF3">
    <property type="entry name" value="ATP SYNTHASE SUBUNIT A, CHLOROPLASTIC"/>
    <property type="match status" value="1"/>
</dbReference>
<keyword evidence="7 11" id="KW-1133">Transmembrane helix</keyword>
<evidence type="ECO:0000256" key="10">
    <source>
        <dbReference type="ARBA" id="ARBA00023310"/>
    </source>
</evidence>
<dbReference type="Gene3D" id="1.20.120.220">
    <property type="entry name" value="ATP synthase, F0 complex, subunit A"/>
    <property type="match status" value="1"/>
</dbReference>
<dbReference type="PROSITE" id="PS00449">
    <property type="entry name" value="ATPASE_A"/>
    <property type="match status" value="1"/>
</dbReference>
<evidence type="ECO:0000256" key="2">
    <source>
        <dbReference type="ARBA" id="ARBA00006810"/>
    </source>
</evidence>
<evidence type="ECO:0000256" key="12">
    <source>
        <dbReference type="RuleBase" id="RU000483"/>
    </source>
</evidence>
<evidence type="ECO:0000256" key="1">
    <source>
        <dbReference type="ARBA" id="ARBA00004141"/>
    </source>
</evidence>
<dbReference type="RefSeq" id="WP_132221733.1">
    <property type="nucleotide sequence ID" value="NZ_CP103866.1"/>
</dbReference>
<dbReference type="NCBIfam" id="TIGR01131">
    <property type="entry name" value="ATP_synt_6_or_A"/>
    <property type="match status" value="1"/>
</dbReference>
<keyword evidence="3 11" id="KW-0813">Transport</keyword>
<evidence type="ECO:0000313" key="13">
    <source>
        <dbReference type="EMBL" id="UWE03563.1"/>
    </source>
</evidence>
<dbReference type="InterPro" id="IPR000568">
    <property type="entry name" value="ATP_synth_F0_asu"/>
</dbReference>
<dbReference type="HAMAP" id="MF_01393">
    <property type="entry name" value="ATP_synth_a_bact"/>
    <property type="match status" value="1"/>
</dbReference>
<feature type="transmembrane region" description="Helical" evidence="11">
    <location>
        <begin position="144"/>
        <end position="163"/>
    </location>
</feature>
<keyword evidence="11" id="KW-1003">Cell membrane</keyword>
<comment type="similarity">
    <text evidence="2 11 12">Belongs to the ATPase A chain family.</text>
</comment>
<dbReference type="SUPFAM" id="SSF81336">
    <property type="entry name" value="F1F0 ATP synthase subunit A"/>
    <property type="match status" value="1"/>
</dbReference>
<keyword evidence="4 11" id="KW-0138">CF(0)</keyword>